<dbReference type="GO" id="GO:0015074">
    <property type="term" value="P:DNA integration"/>
    <property type="evidence" value="ECO:0007669"/>
    <property type="project" value="InterPro"/>
</dbReference>
<dbReference type="InterPro" id="IPR043502">
    <property type="entry name" value="DNA/RNA_pol_sf"/>
</dbReference>
<dbReference type="GO" id="GO:0003676">
    <property type="term" value="F:nucleic acid binding"/>
    <property type="evidence" value="ECO:0007669"/>
    <property type="project" value="InterPro"/>
</dbReference>
<dbReference type="InterPro" id="IPR050951">
    <property type="entry name" value="Retrovirus_Pol_polyprotein"/>
</dbReference>
<dbReference type="AlphaFoldDB" id="A0A6G1D8Z7"/>
<dbReference type="PANTHER" id="PTHR37984">
    <property type="entry name" value="PROTEIN CBG26694"/>
    <property type="match status" value="1"/>
</dbReference>
<dbReference type="Proteomes" id="UP000479710">
    <property type="component" value="Unassembled WGS sequence"/>
</dbReference>
<feature type="compositionally biased region" description="Pro residues" evidence="1">
    <location>
        <begin position="89"/>
        <end position="99"/>
    </location>
</feature>
<gene>
    <name evidence="3" type="ORF">E2562_028734</name>
</gene>
<dbReference type="Gene3D" id="3.30.420.10">
    <property type="entry name" value="Ribonuclease H-like superfamily/Ribonuclease H"/>
    <property type="match status" value="1"/>
</dbReference>
<protein>
    <recommendedName>
        <fullName evidence="2">Integrase catalytic domain-containing protein</fullName>
    </recommendedName>
</protein>
<keyword evidence="4" id="KW-1185">Reference proteome</keyword>
<evidence type="ECO:0000313" key="4">
    <source>
        <dbReference type="Proteomes" id="UP000479710"/>
    </source>
</evidence>
<proteinExistence type="predicted"/>
<dbReference type="EMBL" id="SPHZ02000007">
    <property type="protein sequence ID" value="KAF0908850.1"/>
    <property type="molecule type" value="Genomic_DNA"/>
</dbReference>
<sequence>MSLPLPASTAPPPDPNVSVPNVSVPIPSAPIPPTSLPAGSLPLAAGASSSAVGVMTKEQLTAAVLDLGRMMAGVHAFLLGPQPGVAPTHPHPQQPPAPNPQQRLPSPASGAVYPYGMPQDSTAHTTAPAPAVPPGGVPIQEIQFPHSPSPLPPWLPDVAPPVYSSAPARPSVHSTPPITAGFGHGGVPASGTLYGGHVGLVFTALRAHGLFLKRSKCSFGALSVAYLGHVISADGVAMDSDKVAAVASWPLPRSPRGVRGFLGLAGYYRKFIRDFGSIAAPLTRLLRKEAFVWADISMDFIEGLPKVHGKSVVLTVVDRFSKYAHFIALSHPYTAASVARAFFDGIVRLHGFPSSIVSDRDPIFTSNLWRDLFKCAETYCFRLPEGSRESNPSRHLFLPPRTIAGSSPPINLQTAPTDRPHVQPPIGEGQRAAAYQNISYNILFH</sequence>
<reference evidence="3 4" key="1">
    <citation type="submission" date="2019-11" db="EMBL/GenBank/DDBJ databases">
        <title>Whole genome sequence of Oryza granulata.</title>
        <authorList>
            <person name="Li W."/>
        </authorList>
    </citation>
    <scope>NUCLEOTIDE SEQUENCE [LARGE SCALE GENOMIC DNA]</scope>
    <source>
        <strain evidence="4">cv. Menghai</strain>
        <tissue evidence="3">Leaf</tissue>
    </source>
</reference>
<evidence type="ECO:0000259" key="2">
    <source>
        <dbReference type="PROSITE" id="PS50994"/>
    </source>
</evidence>
<name>A0A6G1D8Z7_9ORYZ</name>
<evidence type="ECO:0000313" key="3">
    <source>
        <dbReference type="EMBL" id="KAF0908850.1"/>
    </source>
</evidence>
<dbReference type="InterPro" id="IPR001584">
    <property type="entry name" value="Integrase_cat-core"/>
</dbReference>
<evidence type="ECO:0000256" key="1">
    <source>
        <dbReference type="SAM" id="MobiDB-lite"/>
    </source>
</evidence>
<dbReference type="PROSITE" id="PS50994">
    <property type="entry name" value="INTEGRASE"/>
    <property type="match status" value="1"/>
</dbReference>
<dbReference type="Gene3D" id="3.30.70.270">
    <property type="match status" value="1"/>
</dbReference>
<feature type="domain" description="Integrase catalytic" evidence="2">
    <location>
        <begin position="277"/>
        <end position="374"/>
    </location>
</feature>
<organism evidence="3 4">
    <name type="scientific">Oryza meyeriana var. granulata</name>
    <dbReference type="NCBI Taxonomy" id="110450"/>
    <lineage>
        <taxon>Eukaryota</taxon>
        <taxon>Viridiplantae</taxon>
        <taxon>Streptophyta</taxon>
        <taxon>Embryophyta</taxon>
        <taxon>Tracheophyta</taxon>
        <taxon>Spermatophyta</taxon>
        <taxon>Magnoliopsida</taxon>
        <taxon>Liliopsida</taxon>
        <taxon>Poales</taxon>
        <taxon>Poaceae</taxon>
        <taxon>BOP clade</taxon>
        <taxon>Oryzoideae</taxon>
        <taxon>Oryzeae</taxon>
        <taxon>Oryzinae</taxon>
        <taxon>Oryza</taxon>
        <taxon>Oryza meyeriana</taxon>
    </lineage>
</organism>
<dbReference type="PANTHER" id="PTHR37984:SF5">
    <property type="entry name" value="PROTEIN NYNRIN-LIKE"/>
    <property type="match status" value="1"/>
</dbReference>
<dbReference type="InterPro" id="IPR043128">
    <property type="entry name" value="Rev_trsase/Diguanyl_cyclase"/>
</dbReference>
<comment type="caution">
    <text evidence="3">The sequence shown here is derived from an EMBL/GenBank/DDBJ whole genome shotgun (WGS) entry which is preliminary data.</text>
</comment>
<dbReference type="InterPro" id="IPR036397">
    <property type="entry name" value="RNaseH_sf"/>
</dbReference>
<dbReference type="SUPFAM" id="SSF56672">
    <property type="entry name" value="DNA/RNA polymerases"/>
    <property type="match status" value="1"/>
</dbReference>
<feature type="region of interest" description="Disordered" evidence="1">
    <location>
        <begin position="82"/>
        <end position="127"/>
    </location>
</feature>
<accession>A0A6G1D8Z7</accession>